<dbReference type="AlphaFoldDB" id="D1ACI4"/>
<dbReference type="RefSeq" id="WP_012854027.1">
    <property type="nucleotide sequence ID" value="NC_013510.1"/>
</dbReference>
<gene>
    <name evidence="6" type="ordered locus">Tcur_3710</name>
</gene>
<dbReference type="PANTHER" id="PTHR33823">
    <property type="entry name" value="RNA POLYMERASE-BINDING TRANSCRIPTION FACTOR DKSA-RELATED"/>
    <property type="match status" value="1"/>
</dbReference>
<dbReference type="InterPro" id="IPR000962">
    <property type="entry name" value="Znf_DskA_TraR"/>
</dbReference>
<keyword evidence="2" id="KW-0863">Zinc-finger</keyword>
<dbReference type="Pfam" id="PF01258">
    <property type="entry name" value="zf-dskA_traR"/>
    <property type="match status" value="1"/>
</dbReference>
<dbReference type="PROSITE" id="PS51128">
    <property type="entry name" value="ZF_DKSA_2"/>
    <property type="match status" value="1"/>
</dbReference>
<keyword evidence="1" id="KW-0479">Metal-binding</keyword>
<accession>D1ACI4</accession>
<dbReference type="HOGENOM" id="CLU_043144_3_0_11"/>
<dbReference type="eggNOG" id="COG1734">
    <property type="taxonomic scope" value="Bacteria"/>
</dbReference>
<proteinExistence type="predicted"/>
<evidence type="ECO:0000313" key="7">
    <source>
        <dbReference type="Proteomes" id="UP000001918"/>
    </source>
</evidence>
<keyword evidence="3" id="KW-0862">Zinc</keyword>
<protein>
    <submittedName>
        <fullName evidence="6">Transcriptional regulator, TraR/DksA family</fullName>
    </submittedName>
</protein>
<name>D1ACI4_THECD</name>
<dbReference type="GO" id="GO:0008270">
    <property type="term" value="F:zinc ion binding"/>
    <property type="evidence" value="ECO:0007669"/>
    <property type="project" value="UniProtKB-KW"/>
</dbReference>
<feature type="domain" description="Zinc finger DksA/TraR C4-type" evidence="5">
    <location>
        <begin position="83"/>
        <end position="118"/>
    </location>
</feature>
<reference evidence="6 7" key="1">
    <citation type="journal article" date="2011" name="Stand. Genomic Sci.">
        <title>Complete genome sequence of Thermomonospora curvata type strain (B9).</title>
        <authorList>
            <person name="Chertkov O."/>
            <person name="Sikorski J."/>
            <person name="Nolan M."/>
            <person name="Lapidus A."/>
            <person name="Lucas S."/>
            <person name="Del Rio T.G."/>
            <person name="Tice H."/>
            <person name="Cheng J.F."/>
            <person name="Goodwin L."/>
            <person name="Pitluck S."/>
            <person name="Liolios K."/>
            <person name="Ivanova N."/>
            <person name="Mavromatis K."/>
            <person name="Mikhailova N."/>
            <person name="Ovchinnikova G."/>
            <person name="Pati A."/>
            <person name="Chen A."/>
            <person name="Palaniappan K."/>
            <person name="Djao O.D."/>
            <person name="Land M."/>
            <person name="Hauser L."/>
            <person name="Chang Y.J."/>
            <person name="Jeffries C.D."/>
            <person name="Brettin T."/>
            <person name="Han C."/>
            <person name="Detter J.C."/>
            <person name="Rohde M."/>
            <person name="Goker M."/>
            <person name="Woyke T."/>
            <person name="Bristow J."/>
            <person name="Eisen J.A."/>
            <person name="Markowitz V."/>
            <person name="Hugenholtz P."/>
            <person name="Klenk H.P."/>
            <person name="Kyrpides N.C."/>
        </authorList>
    </citation>
    <scope>NUCLEOTIDE SEQUENCE [LARGE SCALE GENOMIC DNA]</scope>
    <source>
        <strain evidence="7">ATCC 19995 / DSM 43183 / JCM 3096 / KCTC 9072 / NBRC 15933 / NCIMB 10081 / Henssen B9</strain>
    </source>
</reference>
<sequence>MGVRTAVDTAAARRRLEVMLADLDRSMALLRGERTAVAGARLEAHPADVGAHLSDAEQADAALERLRRQRNSVLAALQRIAAGTYGRCVTCGKPIAAGRLEARPDAARCLTCQARYDRARR</sequence>
<dbReference type="PANTHER" id="PTHR33823:SF2">
    <property type="entry name" value="RNA POLYMERASE-BINDING TRANSCRIPTION FACTOR DKSA"/>
    <property type="match status" value="1"/>
</dbReference>
<dbReference type="Gene3D" id="1.20.120.910">
    <property type="entry name" value="DksA, coiled-coil domain"/>
    <property type="match status" value="1"/>
</dbReference>
<dbReference type="STRING" id="471852.Tcur_3710"/>
<dbReference type="EMBL" id="CP001738">
    <property type="protein sequence ID" value="ACY99243.1"/>
    <property type="molecule type" value="Genomic_DNA"/>
</dbReference>
<evidence type="ECO:0000313" key="6">
    <source>
        <dbReference type="EMBL" id="ACY99243.1"/>
    </source>
</evidence>
<evidence type="ECO:0000256" key="4">
    <source>
        <dbReference type="PROSITE-ProRule" id="PRU00510"/>
    </source>
</evidence>
<evidence type="ECO:0000256" key="1">
    <source>
        <dbReference type="ARBA" id="ARBA00022723"/>
    </source>
</evidence>
<evidence type="ECO:0000259" key="5">
    <source>
        <dbReference type="Pfam" id="PF01258"/>
    </source>
</evidence>
<dbReference type="KEGG" id="tcu:Tcur_3710"/>
<keyword evidence="7" id="KW-1185">Reference proteome</keyword>
<organism evidence="6 7">
    <name type="scientific">Thermomonospora curvata (strain ATCC 19995 / DSM 43183 / JCM 3096 / KCTC 9072 / NBRC 15933 / NCIMB 10081 / Henssen B9)</name>
    <dbReference type="NCBI Taxonomy" id="471852"/>
    <lineage>
        <taxon>Bacteria</taxon>
        <taxon>Bacillati</taxon>
        <taxon>Actinomycetota</taxon>
        <taxon>Actinomycetes</taxon>
        <taxon>Streptosporangiales</taxon>
        <taxon>Thermomonosporaceae</taxon>
        <taxon>Thermomonospora</taxon>
    </lineage>
</organism>
<dbReference type="Proteomes" id="UP000001918">
    <property type="component" value="Chromosome"/>
</dbReference>
<dbReference type="SUPFAM" id="SSF57716">
    <property type="entry name" value="Glucocorticoid receptor-like (DNA-binding domain)"/>
    <property type="match status" value="1"/>
</dbReference>
<feature type="zinc finger region" description="dksA C4-type" evidence="4">
    <location>
        <begin position="88"/>
        <end position="112"/>
    </location>
</feature>
<evidence type="ECO:0000256" key="2">
    <source>
        <dbReference type="ARBA" id="ARBA00022771"/>
    </source>
</evidence>
<evidence type="ECO:0000256" key="3">
    <source>
        <dbReference type="ARBA" id="ARBA00022833"/>
    </source>
</evidence>